<gene>
    <name evidence="2" type="ORF">PRZ01_12530</name>
</gene>
<dbReference type="PROSITE" id="PS00383">
    <property type="entry name" value="TYR_PHOSPHATASE_1"/>
    <property type="match status" value="1"/>
</dbReference>
<comment type="caution">
    <text evidence="2">The sequence shown here is derived from an EMBL/GenBank/DDBJ whole genome shotgun (WGS) entry which is preliminary data.</text>
</comment>
<dbReference type="Proteomes" id="UP001219862">
    <property type="component" value="Unassembled WGS sequence"/>
</dbReference>
<dbReference type="PROSITE" id="PS50056">
    <property type="entry name" value="TYR_PHOSPHATASE_2"/>
    <property type="match status" value="1"/>
</dbReference>
<protein>
    <submittedName>
        <fullName evidence="2">Tyrosine-protein phosphatase</fullName>
    </submittedName>
</protein>
<dbReference type="Gene3D" id="3.90.190.10">
    <property type="entry name" value="Protein tyrosine phosphatase superfamily"/>
    <property type="match status" value="1"/>
</dbReference>
<dbReference type="InterPro" id="IPR000387">
    <property type="entry name" value="Tyr_Pase_dom"/>
</dbReference>
<dbReference type="EMBL" id="JAQQXS010000010">
    <property type="protein sequence ID" value="MDC8786016.1"/>
    <property type="molecule type" value="Genomic_DNA"/>
</dbReference>
<dbReference type="Pfam" id="PF22785">
    <property type="entry name" value="Tc-R-P"/>
    <property type="match status" value="1"/>
</dbReference>
<name>A0ABT5KT63_9BURK</name>
<evidence type="ECO:0000313" key="3">
    <source>
        <dbReference type="Proteomes" id="UP001219862"/>
    </source>
</evidence>
<reference evidence="2 3" key="1">
    <citation type="submission" date="2022-10" db="EMBL/GenBank/DDBJ databases">
        <title>paucibacter sp. hw8 Genome sequencing.</title>
        <authorList>
            <person name="Park S."/>
        </authorList>
    </citation>
    <scope>NUCLEOTIDE SEQUENCE [LARGE SCALE GENOMIC DNA]</scope>
    <source>
        <strain evidence="3">hw8</strain>
    </source>
</reference>
<proteinExistence type="predicted"/>
<evidence type="ECO:0000259" key="1">
    <source>
        <dbReference type="PROSITE" id="PS50056"/>
    </source>
</evidence>
<dbReference type="SUPFAM" id="SSF52799">
    <property type="entry name" value="(Phosphotyrosine protein) phosphatases II"/>
    <property type="match status" value="1"/>
</dbReference>
<feature type="domain" description="Tyrosine specific protein phosphatases" evidence="1">
    <location>
        <begin position="102"/>
        <end position="155"/>
    </location>
</feature>
<dbReference type="RefSeq" id="WP_273597131.1">
    <property type="nucleotide sequence ID" value="NZ_JAQQXS010000010.1"/>
</dbReference>
<sequence length="173" mass="18733">MPFRPLPLTLIHDAPAPAPAPSVPPASAGRLYLHSMPGRLESWGAFLDEARLHQLHLVVCMNPLEEVAQLSPQYHKAIAEGRLPFRWQHLPMRDFGLGADPAAFTRGVEQIAHSLRLGERILLHCAAGIGRTGTVAACVLKSLGQSREQALTAVRAAGSNPQSALQSGWVDRF</sequence>
<organism evidence="2 3">
    <name type="scientific">Roseateles koreensis</name>
    <dbReference type="NCBI Taxonomy" id="2987526"/>
    <lineage>
        <taxon>Bacteria</taxon>
        <taxon>Pseudomonadati</taxon>
        <taxon>Pseudomonadota</taxon>
        <taxon>Betaproteobacteria</taxon>
        <taxon>Burkholderiales</taxon>
        <taxon>Sphaerotilaceae</taxon>
        <taxon>Roseateles</taxon>
    </lineage>
</organism>
<dbReference type="InterPro" id="IPR016130">
    <property type="entry name" value="Tyr_Pase_AS"/>
</dbReference>
<keyword evidence="3" id="KW-1185">Reference proteome</keyword>
<dbReference type="InterPro" id="IPR029021">
    <property type="entry name" value="Prot-tyrosine_phosphatase-like"/>
</dbReference>
<accession>A0ABT5KT63</accession>
<evidence type="ECO:0000313" key="2">
    <source>
        <dbReference type="EMBL" id="MDC8786016.1"/>
    </source>
</evidence>